<proteinExistence type="predicted"/>
<evidence type="ECO:0000313" key="5">
    <source>
        <dbReference type="Proteomes" id="UP000435112"/>
    </source>
</evidence>
<protein>
    <submittedName>
        <fullName evidence="2">Uncharacterized protein</fullName>
    </submittedName>
</protein>
<organism evidence="2 5">
    <name type="scientific">Phytophthora rubi</name>
    <dbReference type="NCBI Taxonomy" id="129364"/>
    <lineage>
        <taxon>Eukaryota</taxon>
        <taxon>Sar</taxon>
        <taxon>Stramenopiles</taxon>
        <taxon>Oomycota</taxon>
        <taxon>Peronosporomycetes</taxon>
        <taxon>Peronosporales</taxon>
        <taxon>Peronosporaceae</taxon>
        <taxon>Phytophthora</taxon>
    </lineage>
</organism>
<accession>A0A6A3GTN7</accession>
<evidence type="ECO:0000313" key="4">
    <source>
        <dbReference type="Proteomes" id="UP000434957"/>
    </source>
</evidence>
<dbReference type="Proteomes" id="UP000435112">
    <property type="component" value="Unassembled WGS sequence"/>
</dbReference>
<dbReference type="EMBL" id="QXFT01006590">
    <property type="protein sequence ID" value="KAE9268573.1"/>
    <property type="molecule type" value="Genomic_DNA"/>
</dbReference>
<evidence type="ECO:0000313" key="2">
    <source>
        <dbReference type="EMBL" id="KAE8960389.1"/>
    </source>
</evidence>
<dbReference type="Proteomes" id="UP000434957">
    <property type="component" value="Unassembled WGS sequence"/>
</dbReference>
<reference evidence="2 5" key="1">
    <citation type="submission" date="2018-09" db="EMBL/GenBank/DDBJ databases">
        <title>Genomic investigation of the strawberry pathogen Phytophthora fragariae indicates pathogenicity is determined by transcriptional variation in three key races.</title>
        <authorList>
            <person name="Adams T.M."/>
            <person name="Armitage A.D."/>
            <person name="Sobczyk M.K."/>
            <person name="Bates H.J."/>
            <person name="Dunwell J.M."/>
            <person name="Nellist C.F."/>
            <person name="Harrison R.J."/>
        </authorList>
    </citation>
    <scope>NUCLEOTIDE SEQUENCE [LARGE SCALE GENOMIC DNA]</scope>
    <source>
        <strain evidence="2 5">SCRP324</strain>
        <strain evidence="3 4">SCRP333</strain>
    </source>
</reference>
<comment type="caution">
    <text evidence="2">The sequence shown here is derived from an EMBL/GenBank/DDBJ whole genome shotgun (WGS) entry which is preliminary data.</text>
</comment>
<name>A0A6A3GTN7_9STRA</name>
<keyword evidence="4" id="KW-1185">Reference proteome</keyword>
<dbReference type="EMBL" id="QXFU01006669">
    <property type="protein sequence ID" value="KAE8960389.1"/>
    <property type="molecule type" value="Genomic_DNA"/>
</dbReference>
<dbReference type="OrthoDB" id="166646at2759"/>
<evidence type="ECO:0000313" key="3">
    <source>
        <dbReference type="EMBL" id="KAE9268573.1"/>
    </source>
</evidence>
<feature type="compositionally biased region" description="Basic residues" evidence="1">
    <location>
        <begin position="211"/>
        <end position="224"/>
    </location>
</feature>
<sequence>MEKRMGAFKESVAQLKRCKAVSDWRKEMTASAFVPSLDLVSMPPKILSSWSFADVSGCETLQDLRQVALPVLGIVSKTYTEASDGQEKRKKYFLPLLEATTTFYAAVAATDSSAVLLGGANQCNYGLRLVRDLAARDDTDLSYQECVRLEELLYILRLVLHKVPHFRTKAANSLAPGIVKLFPQAVRPSFSYPTGEPKQSKQQKKDQSKQEKKKKKKKRKKHQA</sequence>
<feature type="region of interest" description="Disordered" evidence="1">
    <location>
        <begin position="190"/>
        <end position="224"/>
    </location>
</feature>
<evidence type="ECO:0000256" key="1">
    <source>
        <dbReference type="SAM" id="MobiDB-lite"/>
    </source>
</evidence>
<dbReference type="AlphaFoldDB" id="A0A6A3GTN7"/>
<gene>
    <name evidence="2" type="ORF">PR002_g30233</name>
    <name evidence="3" type="ORF">PR003_g31402</name>
</gene>